<keyword evidence="6" id="KW-0809">Transit peptide</keyword>
<evidence type="ECO:0000256" key="6">
    <source>
        <dbReference type="ARBA" id="ARBA00022946"/>
    </source>
</evidence>
<dbReference type="NCBIfam" id="TIGR03723">
    <property type="entry name" value="T6A_TsaD_YgjD"/>
    <property type="match status" value="1"/>
</dbReference>
<evidence type="ECO:0000256" key="1">
    <source>
        <dbReference type="ARBA" id="ARBA00004173"/>
    </source>
</evidence>
<evidence type="ECO:0000313" key="11">
    <source>
        <dbReference type="EMBL" id="KAK8744532.1"/>
    </source>
</evidence>
<dbReference type="NCBIfam" id="TIGR00329">
    <property type="entry name" value="gcp_kae1"/>
    <property type="match status" value="1"/>
</dbReference>
<dbReference type="GO" id="GO:0046872">
    <property type="term" value="F:metal ion binding"/>
    <property type="evidence" value="ECO:0007669"/>
    <property type="project" value="UniProtKB-KW"/>
</dbReference>
<evidence type="ECO:0000256" key="5">
    <source>
        <dbReference type="ARBA" id="ARBA00022723"/>
    </source>
</evidence>
<dbReference type="EC" id="2.3.1.234" evidence="2"/>
<comment type="caution">
    <text evidence="11">The sequence shown here is derived from an EMBL/GenBank/DDBJ whole genome shotgun (WGS) entry which is preliminary data.</text>
</comment>
<evidence type="ECO:0000313" key="12">
    <source>
        <dbReference type="Proteomes" id="UP001445076"/>
    </source>
</evidence>
<dbReference type="Gene3D" id="3.30.420.40">
    <property type="match status" value="2"/>
</dbReference>
<dbReference type="AlphaFoldDB" id="A0AAW0XKZ3"/>
<dbReference type="PANTHER" id="PTHR11735">
    <property type="entry name" value="TRNA N6-ADENOSINE THREONYLCARBAMOYLTRANSFERASE"/>
    <property type="match status" value="1"/>
</dbReference>
<dbReference type="FunFam" id="3.30.420.40:FF:000083">
    <property type="entry name" value="Probable tRNA N6-adenosine threonylcarbamoyltransferase, mitochondrial"/>
    <property type="match status" value="1"/>
</dbReference>
<sequence length="439" mass="48675">TIMAAFKHGQIYALLRYCRLLKNTRGILKPEFHCLSYLQRSLSEVMQINHFHTSSEFYRQVVLGIETSCDDTGAAVVDDTGAVLGEALHSQHSVHLKHGGIIPPVAQVMHQQNIKGVVNDALEKAGLVLTDIDAIATTVKPGLALSLSVGTHYGKILALSAGKPFIPIHHMEAHALTIRMAHKVEFPFLVLLLSGGHCLLVIANSLDHWSIIGQTIDDAPGEALDKGARRLKLRNIREFSSMSGGQAIEYLAATGNPRAYEFPTPMWKYRDCSFSFSGLKNSLFKIISRLEEKYEVEGGNIIPPINDVCASFQYAVTKHLVRQTQKAMVYIDVRDLLPKTNKILVVSGGVACNHYIRRALQKLCDTTGYQFHCPPPNLCTDNGIMIAWNGMERLKAKTGVLYKKEDIEAVVYQSKCQIGTDLTDDVRSLGIHAQKWVKF</sequence>
<dbReference type="Proteomes" id="UP001445076">
    <property type="component" value="Unassembled WGS sequence"/>
</dbReference>
<evidence type="ECO:0000256" key="7">
    <source>
        <dbReference type="ARBA" id="ARBA00023128"/>
    </source>
</evidence>
<protein>
    <recommendedName>
        <fullName evidence="2">N(6)-L-threonylcarbamoyladenine synthase</fullName>
        <ecNumber evidence="2">2.3.1.234</ecNumber>
    </recommendedName>
</protein>
<name>A0AAW0XKZ3_CHEQU</name>
<gene>
    <name evidence="11" type="ORF">OTU49_000854</name>
</gene>
<keyword evidence="3" id="KW-0808">Transferase</keyword>
<reference evidence="11 12" key="1">
    <citation type="journal article" date="2024" name="BMC Genomics">
        <title>Genome assembly of redclaw crayfish (Cherax quadricarinatus) provides insights into its immune adaptation and hypoxia tolerance.</title>
        <authorList>
            <person name="Liu Z."/>
            <person name="Zheng J."/>
            <person name="Li H."/>
            <person name="Fang K."/>
            <person name="Wang S."/>
            <person name="He J."/>
            <person name="Zhou D."/>
            <person name="Weng S."/>
            <person name="Chi M."/>
            <person name="Gu Z."/>
            <person name="He J."/>
            <person name="Li F."/>
            <person name="Wang M."/>
        </authorList>
    </citation>
    <scope>NUCLEOTIDE SEQUENCE [LARGE SCALE GENOMIC DNA]</scope>
    <source>
        <strain evidence="11">ZL_2023a</strain>
    </source>
</reference>
<dbReference type="PRINTS" id="PR00789">
    <property type="entry name" value="OSIALOPTASE"/>
</dbReference>
<dbReference type="InterPro" id="IPR017861">
    <property type="entry name" value="KAE1/TsaD"/>
</dbReference>
<keyword evidence="7" id="KW-0496">Mitochondrion</keyword>
<dbReference type="HAMAP" id="MF_01445">
    <property type="entry name" value="TsaD"/>
    <property type="match status" value="1"/>
</dbReference>
<accession>A0AAW0XKZ3</accession>
<proteinExistence type="inferred from homology"/>
<evidence type="ECO:0000256" key="3">
    <source>
        <dbReference type="ARBA" id="ARBA00022679"/>
    </source>
</evidence>
<dbReference type="EMBL" id="JARKIK010000022">
    <property type="protein sequence ID" value="KAK8744532.1"/>
    <property type="molecule type" value="Genomic_DNA"/>
</dbReference>
<dbReference type="Pfam" id="PF00814">
    <property type="entry name" value="TsaD"/>
    <property type="match status" value="1"/>
</dbReference>
<dbReference type="GO" id="GO:0005739">
    <property type="term" value="C:mitochondrion"/>
    <property type="evidence" value="ECO:0007669"/>
    <property type="project" value="UniProtKB-SubCell"/>
</dbReference>
<keyword evidence="8" id="KW-0012">Acyltransferase</keyword>
<organism evidence="11 12">
    <name type="scientific">Cherax quadricarinatus</name>
    <name type="common">Australian red claw crayfish</name>
    <dbReference type="NCBI Taxonomy" id="27406"/>
    <lineage>
        <taxon>Eukaryota</taxon>
        <taxon>Metazoa</taxon>
        <taxon>Ecdysozoa</taxon>
        <taxon>Arthropoda</taxon>
        <taxon>Crustacea</taxon>
        <taxon>Multicrustacea</taxon>
        <taxon>Malacostraca</taxon>
        <taxon>Eumalacostraca</taxon>
        <taxon>Eucarida</taxon>
        <taxon>Decapoda</taxon>
        <taxon>Pleocyemata</taxon>
        <taxon>Astacidea</taxon>
        <taxon>Parastacoidea</taxon>
        <taxon>Parastacidae</taxon>
        <taxon>Cherax</taxon>
    </lineage>
</organism>
<feature type="domain" description="Gcp-like" evidence="10">
    <location>
        <begin position="83"/>
        <end position="388"/>
    </location>
</feature>
<feature type="non-terminal residue" evidence="11">
    <location>
        <position position="1"/>
    </location>
</feature>
<dbReference type="InterPro" id="IPR043129">
    <property type="entry name" value="ATPase_NBD"/>
</dbReference>
<keyword evidence="5" id="KW-0479">Metal-binding</keyword>
<evidence type="ECO:0000256" key="8">
    <source>
        <dbReference type="ARBA" id="ARBA00023315"/>
    </source>
</evidence>
<comment type="catalytic activity">
    <reaction evidence="9">
        <text>L-threonylcarbamoyladenylate + adenosine(37) in tRNA = N(6)-L-threonylcarbamoyladenosine(37) in tRNA + AMP + H(+)</text>
        <dbReference type="Rhea" id="RHEA:37059"/>
        <dbReference type="Rhea" id="RHEA-COMP:10162"/>
        <dbReference type="Rhea" id="RHEA-COMP:10163"/>
        <dbReference type="ChEBI" id="CHEBI:15378"/>
        <dbReference type="ChEBI" id="CHEBI:73682"/>
        <dbReference type="ChEBI" id="CHEBI:74411"/>
        <dbReference type="ChEBI" id="CHEBI:74418"/>
        <dbReference type="ChEBI" id="CHEBI:456215"/>
        <dbReference type="EC" id="2.3.1.234"/>
    </reaction>
</comment>
<dbReference type="InterPro" id="IPR000905">
    <property type="entry name" value="Gcp-like_dom"/>
</dbReference>
<dbReference type="CDD" id="cd24134">
    <property type="entry name" value="ASKHA_NBD_OSGEPL1_QRI7_euk"/>
    <property type="match status" value="1"/>
</dbReference>
<evidence type="ECO:0000256" key="2">
    <source>
        <dbReference type="ARBA" id="ARBA00012156"/>
    </source>
</evidence>
<dbReference type="GO" id="GO:0061711">
    <property type="term" value="F:tRNA N(6)-L-threonylcarbamoyladenine synthase activity"/>
    <property type="evidence" value="ECO:0007669"/>
    <property type="project" value="UniProtKB-EC"/>
</dbReference>
<keyword evidence="4" id="KW-0819">tRNA processing</keyword>
<keyword evidence="12" id="KW-1185">Reference proteome</keyword>
<dbReference type="PANTHER" id="PTHR11735:SF6">
    <property type="entry name" value="TRNA N6-ADENOSINE THREONYLCARBAMOYLTRANSFERASE, MITOCHONDRIAL"/>
    <property type="match status" value="1"/>
</dbReference>
<dbReference type="InterPro" id="IPR022450">
    <property type="entry name" value="TsaD"/>
</dbReference>
<dbReference type="SUPFAM" id="SSF53067">
    <property type="entry name" value="Actin-like ATPase domain"/>
    <property type="match status" value="1"/>
</dbReference>
<dbReference type="GO" id="GO:0002949">
    <property type="term" value="P:tRNA threonylcarbamoyladenosine modification"/>
    <property type="evidence" value="ECO:0007669"/>
    <property type="project" value="InterPro"/>
</dbReference>
<evidence type="ECO:0000256" key="4">
    <source>
        <dbReference type="ARBA" id="ARBA00022694"/>
    </source>
</evidence>
<evidence type="ECO:0000256" key="9">
    <source>
        <dbReference type="ARBA" id="ARBA00048117"/>
    </source>
</evidence>
<evidence type="ECO:0000259" key="10">
    <source>
        <dbReference type="Pfam" id="PF00814"/>
    </source>
</evidence>
<comment type="subcellular location">
    <subcellularLocation>
        <location evidence="1">Mitochondrion</location>
    </subcellularLocation>
</comment>